<dbReference type="SMART" id="SM00347">
    <property type="entry name" value="HTH_MARR"/>
    <property type="match status" value="1"/>
</dbReference>
<feature type="domain" description="HTH marR-type" evidence="4">
    <location>
        <begin position="9"/>
        <end position="141"/>
    </location>
</feature>
<gene>
    <name evidence="5" type="ORF">ACFFV7_46850</name>
</gene>
<name>A0ABV5IW24_9ACTN</name>
<dbReference type="RefSeq" id="WP_189647783.1">
    <property type="nucleotide sequence ID" value="NZ_BMRC01000005.1"/>
</dbReference>
<sequence length="157" mass="17175">MSAQDVGLLDDTGFLLAHASGAIVRLTNARLAPFDLRVRHFSVLSLVCDRDGLTQRDIAEFLGMDPSPVVSLIDTLEARGLIERRPHPVDRRAREVVATPEGHAVRERAQVDVAAARQDFLKVLPRDEQDQLLVVLRHLAVAHLGQDHVDAGAPSDA</sequence>
<dbReference type="Gene3D" id="1.10.10.10">
    <property type="entry name" value="Winged helix-like DNA-binding domain superfamily/Winged helix DNA-binding domain"/>
    <property type="match status" value="1"/>
</dbReference>
<reference evidence="5 6" key="1">
    <citation type="submission" date="2024-09" db="EMBL/GenBank/DDBJ databases">
        <authorList>
            <person name="Sun Q."/>
            <person name="Mori K."/>
        </authorList>
    </citation>
    <scope>NUCLEOTIDE SEQUENCE [LARGE SCALE GENOMIC DNA]</scope>
    <source>
        <strain evidence="5 6">CCM 3426</strain>
    </source>
</reference>
<dbReference type="PRINTS" id="PR00598">
    <property type="entry name" value="HTHMARR"/>
</dbReference>
<evidence type="ECO:0000256" key="1">
    <source>
        <dbReference type="ARBA" id="ARBA00023015"/>
    </source>
</evidence>
<evidence type="ECO:0000313" key="5">
    <source>
        <dbReference type="EMBL" id="MFB9208772.1"/>
    </source>
</evidence>
<dbReference type="InterPro" id="IPR039422">
    <property type="entry name" value="MarR/SlyA-like"/>
</dbReference>
<evidence type="ECO:0000313" key="6">
    <source>
        <dbReference type="Proteomes" id="UP001589647"/>
    </source>
</evidence>
<dbReference type="PANTHER" id="PTHR33164:SF64">
    <property type="entry name" value="TRANSCRIPTIONAL REGULATOR SLYA"/>
    <property type="match status" value="1"/>
</dbReference>
<evidence type="ECO:0000256" key="2">
    <source>
        <dbReference type="ARBA" id="ARBA00023125"/>
    </source>
</evidence>
<dbReference type="PANTHER" id="PTHR33164">
    <property type="entry name" value="TRANSCRIPTIONAL REGULATOR, MARR FAMILY"/>
    <property type="match status" value="1"/>
</dbReference>
<dbReference type="Proteomes" id="UP001589647">
    <property type="component" value="Unassembled WGS sequence"/>
</dbReference>
<keyword evidence="6" id="KW-1185">Reference proteome</keyword>
<dbReference type="EMBL" id="JBHMEI010000078">
    <property type="protein sequence ID" value="MFB9208772.1"/>
    <property type="molecule type" value="Genomic_DNA"/>
</dbReference>
<dbReference type="InterPro" id="IPR000835">
    <property type="entry name" value="HTH_MarR-typ"/>
</dbReference>
<dbReference type="PROSITE" id="PS50995">
    <property type="entry name" value="HTH_MARR_2"/>
    <property type="match status" value="1"/>
</dbReference>
<keyword evidence="2" id="KW-0238">DNA-binding</keyword>
<evidence type="ECO:0000259" key="4">
    <source>
        <dbReference type="PROSITE" id="PS50995"/>
    </source>
</evidence>
<keyword evidence="3" id="KW-0804">Transcription</keyword>
<proteinExistence type="predicted"/>
<comment type="caution">
    <text evidence="5">The sequence shown here is derived from an EMBL/GenBank/DDBJ whole genome shotgun (WGS) entry which is preliminary data.</text>
</comment>
<keyword evidence="1" id="KW-0805">Transcription regulation</keyword>
<dbReference type="InterPro" id="IPR036390">
    <property type="entry name" value="WH_DNA-bd_sf"/>
</dbReference>
<dbReference type="Pfam" id="PF12802">
    <property type="entry name" value="MarR_2"/>
    <property type="match status" value="1"/>
</dbReference>
<accession>A0ABV5IW24</accession>
<dbReference type="InterPro" id="IPR036388">
    <property type="entry name" value="WH-like_DNA-bd_sf"/>
</dbReference>
<protein>
    <submittedName>
        <fullName evidence="5">MarR family winged helix-turn-helix transcriptional regulator</fullName>
    </submittedName>
</protein>
<organism evidence="5 6">
    <name type="scientific">Nonomuraea spiralis</name>
    <dbReference type="NCBI Taxonomy" id="46182"/>
    <lineage>
        <taxon>Bacteria</taxon>
        <taxon>Bacillati</taxon>
        <taxon>Actinomycetota</taxon>
        <taxon>Actinomycetes</taxon>
        <taxon>Streptosporangiales</taxon>
        <taxon>Streptosporangiaceae</taxon>
        <taxon>Nonomuraea</taxon>
    </lineage>
</organism>
<evidence type="ECO:0000256" key="3">
    <source>
        <dbReference type="ARBA" id="ARBA00023163"/>
    </source>
</evidence>
<dbReference type="SUPFAM" id="SSF46785">
    <property type="entry name" value="Winged helix' DNA-binding domain"/>
    <property type="match status" value="1"/>
</dbReference>